<gene>
    <name evidence="1" type="ORF">M422DRAFT_277082</name>
</gene>
<sequence>MEIRAAGIGTDGKPHYFMERYKPIHDGKMLDYADIPEALVYDEALQNHVAGTHEVCREDVYVVPPWKPQVFKSLPKVVSLRLVDMIDLDEQMQVQSGHEELKLAVQSYIEQTYALVHIGCNRRAKVPKPNWDRIGEAEGDCKCRPSLCGTQDREREDNNRIGEIRAINDMTRMSH</sequence>
<dbReference type="EMBL" id="KN838200">
    <property type="protein sequence ID" value="KIJ22475.1"/>
    <property type="molecule type" value="Genomic_DNA"/>
</dbReference>
<protein>
    <submittedName>
        <fullName evidence="1">Uncharacterized protein</fullName>
    </submittedName>
</protein>
<dbReference type="Proteomes" id="UP000054279">
    <property type="component" value="Unassembled WGS sequence"/>
</dbReference>
<organism evidence="1 2">
    <name type="scientific">Sphaerobolus stellatus (strain SS14)</name>
    <dbReference type="NCBI Taxonomy" id="990650"/>
    <lineage>
        <taxon>Eukaryota</taxon>
        <taxon>Fungi</taxon>
        <taxon>Dikarya</taxon>
        <taxon>Basidiomycota</taxon>
        <taxon>Agaricomycotina</taxon>
        <taxon>Agaricomycetes</taxon>
        <taxon>Phallomycetidae</taxon>
        <taxon>Geastrales</taxon>
        <taxon>Sphaerobolaceae</taxon>
        <taxon>Sphaerobolus</taxon>
    </lineage>
</organism>
<proteinExistence type="predicted"/>
<accession>A0A0C9UBJ9</accession>
<dbReference type="AlphaFoldDB" id="A0A0C9UBJ9"/>
<evidence type="ECO:0000313" key="1">
    <source>
        <dbReference type="EMBL" id="KIJ22475.1"/>
    </source>
</evidence>
<reference evidence="1 2" key="1">
    <citation type="submission" date="2014-06" db="EMBL/GenBank/DDBJ databases">
        <title>Evolutionary Origins and Diversification of the Mycorrhizal Mutualists.</title>
        <authorList>
            <consortium name="DOE Joint Genome Institute"/>
            <consortium name="Mycorrhizal Genomics Consortium"/>
            <person name="Kohler A."/>
            <person name="Kuo A."/>
            <person name="Nagy L.G."/>
            <person name="Floudas D."/>
            <person name="Copeland A."/>
            <person name="Barry K.W."/>
            <person name="Cichocki N."/>
            <person name="Veneault-Fourrey C."/>
            <person name="LaButti K."/>
            <person name="Lindquist E.A."/>
            <person name="Lipzen A."/>
            <person name="Lundell T."/>
            <person name="Morin E."/>
            <person name="Murat C."/>
            <person name="Riley R."/>
            <person name="Ohm R."/>
            <person name="Sun H."/>
            <person name="Tunlid A."/>
            <person name="Henrissat B."/>
            <person name="Grigoriev I.V."/>
            <person name="Hibbett D.S."/>
            <person name="Martin F."/>
        </authorList>
    </citation>
    <scope>NUCLEOTIDE SEQUENCE [LARGE SCALE GENOMIC DNA]</scope>
    <source>
        <strain evidence="1 2">SS14</strain>
    </source>
</reference>
<evidence type="ECO:0000313" key="2">
    <source>
        <dbReference type="Proteomes" id="UP000054279"/>
    </source>
</evidence>
<keyword evidence="2" id="KW-1185">Reference proteome</keyword>
<name>A0A0C9UBJ9_SPHS4</name>
<dbReference type="HOGENOM" id="CLU_1533518_0_0_1"/>